<dbReference type="AlphaFoldDB" id="A0A1X9T191"/>
<evidence type="ECO:0000313" key="1">
    <source>
        <dbReference type="EMBL" id="ARR02196.1"/>
    </source>
</evidence>
<sequence length="109" mass="12695">MDEYTYYASSYDEAKKQELEKLDILISLMTKYNSLINLIKKQGAKMLKILKIFKKPKEPKQNKRYLVGCSGSLYNPLVYSVCDGFIYHKALKQIVEAQRETIFMLANTN</sequence>
<organism evidence="1 2">
    <name type="scientific">Campylobacter vicugnae</name>
    <dbReference type="NCBI Taxonomy" id="1660076"/>
    <lineage>
        <taxon>Bacteria</taxon>
        <taxon>Pseudomonadati</taxon>
        <taxon>Campylobacterota</taxon>
        <taxon>Epsilonproteobacteria</taxon>
        <taxon>Campylobacterales</taxon>
        <taxon>Campylobacteraceae</taxon>
        <taxon>Campylobacter</taxon>
    </lineage>
</organism>
<dbReference type="Proteomes" id="UP000194265">
    <property type="component" value="Chromosome"/>
</dbReference>
<proteinExistence type="predicted"/>
<protein>
    <submittedName>
        <fullName evidence="1">Uncharacterized protein</fullName>
    </submittedName>
</protein>
<gene>
    <name evidence="1" type="ORF">CVIC8964_0784</name>
</gene>
<reference evidence="1 2" key="1">
    <citation type="journal article" date="2017" name="Genome Biol. Evol.">
        <title>Comparative Genomic Analysis Identifies a Campylobacter Clade Deficient in Selenium Metabolism.</title>
        <authorList>
            <person name="Miller W.G."/>
            <person name="Yee E."/>
            <person name="Lopes B.S."/>
            <person name="Chapman M.H."/>
            <person name="Huynh S."/>
            <person name="Bono J.L."/>
            <person name="Parker C.T."/>
            <person name="Strachan N.J.C."/>
            <person name="Forbes K.J."/>
        </authorList>
    </citation>
    <scope>NUCLEOTIDE SEQUENCE [LARGE SCALE GENOMIC DNA]</scope>
    <source>
        <strain evidence="1 2">RM8964</strain>
    </source>
</reference>
<dbReference type="STRING" id="1660074.CVIC8964_0784"/>
<accession>A0A1X9T191</accession>
<dbReference type="RefSeq" id="WP_086333645.1">
    <property type="nucleotide sequence ID" value="NZ_CP018791.1"/>
</dbReference>
<evidence type="ECO:0000313" key="2">
    <source>
        <dbReference type="Proteomes" id="UP000194265"/>
    </source>
</evidence>
<dbReference type="EMBL" id="CP018791">
    <property type="protein sequence ID" value="ARR02196.1"/>
    <property type="molecule type" value="Genomic_DNA"/>
</dbReference>
<name>A0A1X9T191_9BACT</name>